<dbReference type="AlphaFoldDB" id="X1QXE6"/>
<organism evidence="1">
    <name type="scientific">marine sediment metagenome</name>
    <dbReference type="NCBI Taxonomy" id="412755"/>
    <lineage>
        <taxon>unclassified sequences</taxon>
        <taxon>metagenomes</taxon>
        <taxon>ecological metagenomes</taxon>
    </lineage>
</organism>
<gene>
    <name evidence="1" type="ORF">S06H3_63821</name>
</gene>
<dbReference type="SUPFAM" id="SSF51569">
    <property type="entry name" value="Aldolase"/>
    <property type="match status" value="1"/>
</dbReference>
<comment type="caution">
    <text evidence="1">The sequence shown here is derived from an EMBL/GenBank/DDBJ whole genome shotgun (WGS) entry which is preliminary data.</text>
</comment>
<dbReference type="EMBL" id="BARV01042436">
    <property type="protein sequence ID" value="GAI47949.1"/>
    <property type="molecule type" value="Genomic_DNA"/>
</dbReference>
<dbReference type="Gene3D" id="3.20.20.70">
    <property type="entry name" value="Aldolase class I"/>
    <property type="match status" value="1"/>
</dbReference>
<dbReference type="Pfam" id="PF01116">
    <property type="entry name" value="F_bP_aldolase"/>
    <property type="match status" value="1"/>
</dbReference>
<sequence length="129" mass="14931">EAILQAVNDYGQSIGKEDLPIIIGITNTYRPRPQSVYYTQTRRWDLGLNLFLADLKVLTSEPSPFARLKVMVHLDHVQWDEDEELLRWDMAQFSSIMYDASTLPLEKNIRKTATFRERYGHTIVIEGGC</sequence>
<feature type="non-terminal residue" evidence="1">
    <location>
        <position position="129"/>
    </location>
</feature>
<proteinExistence type="predicted"/>
<reference evidence="1" key="1">
    <citation type="journal article" date="2014" name="Front. Microbiol.">
        <title>High frequency of phylogenetically diverse reductive dehalogenase-homologous genes in deep subseafloor sedimentary metagenomes.</title>
        <authorList>
            <person name="Kawai M."/>
            <person name="Futagami T."/>
            <person name="Toyoda A."/>
            <person name="Takaki Y."/>
            <person name="Nishi S."/>
            <person name="Hori S."/>
            <person name="Arai W."/>
            <person name="Tsubouchi T."/>
            <person name="Morono Y."/>
            <person name="Uchiyama I."/>
            <person name="Ito T."/>
            <person name="Fujiyama A."/>
            <person name="Inagaki F."/>
            <person name="Takami H."/>
        </authorList>
    </citation>
    <scope>NUCLEOTIDE SEQUENCE</scope>
    <source>
        <strain evidence="1">Expedition CK06-06</strain>
    </source>
</reference>
<dbReference type="GO" id="GO:0008270">
    <property type="term" value="F:zinc ion binding"/>
    <property type="evidence" value="ECO:0007669"/>
    <property type="project" value="InterPro"/>
</dbReference>
<dbReference type="InterPro" id="IPR000771">
    <property type="entry name" value="FBA_II"/>
</dbReference>
<name>X1QXE6_9ZZZZ</name>
<dbReference type="InterPro" id="IPR013785">
    <property type="entry name" value="Aldolase_TIM"/>
</dbReference>
<dbReference type="GO" id="GO:0016832">
    <property type="term" value="F:aldehyde-lyase activity"/>
    <property type="evidence" value="ECO:0007669"/>
    <property type="project" value="InterPro"/>
</dbReference>
<accession>X1QXE6</accession>
<evidence type="ECO:0000313" key="1">
    <source>
        <dbReference type="EMBL" id="GAI47949.1"/>
    </source>
</evidence>
<protein>
    <submittedName>
        <fullName evidence="1">Uncharacterized protein</fullName>
    </submittedName>
</protein>
<dbReference type="GO" id="GO:0005975">
    <property type="term" value="P:carbohydrate metabolic process"/>
    <property type="evidence" value="ECO:0007669"/>
    <property type="project" value="InterPro"/>
</dbReference>
<feature type="non-terminal residue" evidence="1">
    <location>
        <position position="1"/>
    </location>
</feature>